<gene>
    <name evidence="1" type="ORF">J2S59_002275</name>
</gene>
<keyword evidence="2" id="KW-1185">Reference proteome</keyword>
<dbReference type="RefSeq" id="WP_068121134.1">
    <property type="nucleotide sequence ID" value="NZ_CCXJ01000341.1"/>
</dbReference>
<protein>
    <submittedName>
        <fullName evidence="1">Uncharacterized protein</fullName>
    </submittedName>
</protein>
<evidence type="ECO:0000313" key="2">
    <source>
        <dbReference type="Proteomes" id="UP001240447"/>
    </source>
</evidence>
<dbReference type="Proteomes" id="UP001240447">
    <property type="component" value="Unassembled WGS sequence"/>
</dbReference>
<reference evidence="1 2" key="1">
    <citation type="submission" date="2023-07" db="EMBL/GenBank/DDBJ databases">
        <title>Sequencing the genomes of 1000 actinobacteria strains.</title>
        <authorList>
            <person name="Klenk H.-P."/>
        </authorList>
    </citation>
    <scope>NUCLEOTIDE SEQUENCE [LARGE SCALE GENOMIC DNA]</scope>
    <source>
        <strain evidence="1 2">GD13</strain>
    </source>
</reference>
<proteinExistence type="predicted"/>
<name>A0ABT9NQ85_9ACTN</name>
<accession>A0ABT9NQ85</accession>
<evidence type="ECO:0000313" key="1">
    <source>
        <dbReference type="EMBL" id="MDP9822466.1"/>
    </source>
</evidence>
<comment type="caution">
    <text evidence="1">The sequence shown here is derived from an EMBL/GenBank/DDBJ whole genome shotgun (WGS) entry which is preliminary data.</text>
</comment>
<organism evidence="1 2">
    <name type="scientific">Nocardioides massiliensis</name>
    <dbReference type="NCBI Taxonomy" id="1325935"/>
    <lineage>
        <taxon>Bacteria</taxon>
        <taxon>Bacillati</taxon>
        <taxon>Actinomycetota</taxon>
        <taxon>Actinomycetes</taxon>
        <taxon>Propionibacteriales</taxon>
        <taxon>Nocardioidaceae</taxon>
        <taxon>Nocardioides</taxon>
    </lineage>
</organism>
<dbReference type="EMBL" id="JAUSQM010000001">
    <property type="protein sequence ID" value="MDP9822466.1"/>
    <property type="molecule type" value="Genomic_DNA"/>
</dbReference>
<sequence length="191" mass="20681">MSDATAPEPGVRRLRRAVPVPADVVRRARAAAGLGRLTRVLAGTQAEDGTWLLGTRDLLIVLPQVGEAVVLPWERVEAADWDLEQQRLRVRETGAYGESHPERTFAVTDPGLLLELLRERVTASIVLQRHTAVQGKAGVTVIARRAPRGGELRWMFSFDEGIDPVDPAVRAVADAALATACAEVGVNPTRI</sequence>